<dbReference type="OrthoDB" id="196650at2759"/>
<gene>
    <name evidence="4" type="ORF">OJAV_G00086440</name>
</gene>
<evidence type="ECO:0000313" key="5">
    <source>
        <dbReference type="Proteomes" id="UP000283210"/>
    </source>
</evidence>
<dbReference type="SUPFAM" id="SSF103473">
    <property type="entry name" value="MFS general substrate transporter"/>
    <property type="match status" value="1"/>
</dbReference>
<organism evidence="4 5">
    <name type="scientific">Oryzias javanicus</name>
    <name type="common">Javanese ricefish</name>
    <name type="synonym">Aplocheilus javanicus</name>
    <dbReference type="NCBI Taxonomy" id="123683"/>
    <lineage>
        <taxon>Eukaryota</taxon>
        <taxon>Metazoa</taxon>
        <taxon>Chordata</taxon>
        <taxon>Craniata</taxon>
        <taxon>Vertebrata</taxon>
        <taxon>Euteleostomi</taxon>
        <taxon>Actinopterygii</taxon>
        <taxon>Neopterygii</taxon>
        <taxon>Teleostei</taxon>
        <taxon>Neoteleostei</taxon>
        <taxon>Acanthomorphata</taxon>
        <taxon>Ovalentaria</taxon>
        <taxon>Atherinomorphae</taxon>
        <taxon>Beloniformes</taxon>
        <taxon>Adrianichthyidae</taxon>
        <taxon>Oryziinae</taxon>
        <taxon>Oryzias</taxon>
    </lineage>
</organism>
<feature type="transmembrane region" description="Helical" evidence="2">
    <location>
        <begin position="6"/>
        <end position="24"/>
    </location>
</feature>
<dbReference type="GO" id="GO:0022857">
    <property type="term" value="F:transmembrane transporter activity"/>
    <property type="evidence" value="ECO:0007669"/>
    <property type="project" value="InterPro"/>
</dbReference>
<comment type="subcellular location">
    <subcellularLocation>
        <location evidence="1">Membrane</location>
        <topology evidence="1">Multi-pass membrane protein</topology>
    </subcellularLocation>
</comment>
<keyword evidence="5" id="KW-1185">Reference proteome</keyword>
<protein>
    <recommendedName>
        <fullName evidence="3">Major facilitator superfamily (MFS) profile domain-containing protein</fullName>
    </recommendedName>
</protein>
<dbReference type="AlphaFoldDB" id="A0A3S2MIL6"/>
<dbReference type="InterPro" id="IPR020846">
    <property type="entry name" value="MFS_dom"/>
</dbReference>
<dbReference type="Gene3D" id="1.20.1250.20">
    <property type="entry name" value="MFS general substrate transporter like domains"/>
    <property type="match status" value="1"/>
</dbReference>
<dbReference type="Proteomes" id="UP000283210">
    <property type="component" value="Chromosome 9"/>
</dbReference>
<evidence type="ECO:0000256" key="2">
    <source>
        <dbReference type="SAM" id="Phobius"/>
    </source>
</evidence>
<evidence type="ECO:0000259" key="3">
    <source>
        <dbReference type="PROSITE" id="PS50850"/>
    </source>
</evidence>
<keyword evidence="2" id="KW-0812">Transmembrane</keyword>
<proteinExistence type="predicted"/>
<dbReference type="InterPro" id="IPR036259">
    <property type="entry name" value="MFS_trans_sf"/>
</dbReference>
<dbReference type="GO" id="GO:0016020">
    <property type="term" value="C:membrane"/>
    <property type="evidence" value="ECO:0007669"/>
    <property type="project" value="UniProtKB-SubCell"/>
</dbReference>
<dbReference type="PROSITE" id="PS50850">
    <property type="entry name" value="MFS"/>
    <property type="match status" value="1"/>
</dbReference>
<name>A0A3S2MIL6_ORYJA</name>
<feature type="domain" description="Major facilitator superfamily (MFS) profile" evidence="3">
    <location>
        <begin position="1"/>
        <end position="91"/>
    </location>
</feature>
<reference evidence="4 5" key="1">
    <citation type="submission" date="2018-11" db="EMBL/GenBank/DDBJ databases">
        <authorList>
            <person name="Lopez-Roques C."/>
            <person name="Donnadieu C."/>
            <person name="Bouchez O."/>
            <person name="Klopp C."/>
            <person name="Cabau C."/>
            <person name="Zahm M."/>
        </authorList>
    </citation>
    <scope>NUCLEOTIDE SEQUENCE [LARGE SCALE GENOMIC DNA]</scope>
    <source>
        <strain evidence="4">RS831</strain>
        <tissue evidence="4">Whole body</tissue>
    </source>
</reference>
<evidence type="ECO:0000313" key="4">
    <source>
        <dbReference type="EMBL" id="RVE67904.1"/>
    </source>
</evidence>
<feature type="transmembrane region" description="Helical" evidence="2">
    <location>
        <begin position="60"/>
        <end position="82"/>
    </location>
</feature>
<keyword evidence="2" id="KW-0472">Membrane</keyword>
<sequence>MLYIGLALYSFAAAVVVPCLSTLVSDYGSASQKGTVMGILRSLGCLARALGPVVSSSVYWIAGAQACFLLTSAAFVIPLALLSKASRLKEE</sequence>
<evidence type="ECO:0000256" key="1">
    <source>
        <dbReference type="ARBA" id="ARBA00004141"/>
    </source>
</evidence>
<dbReference type="EMBL" id="CM012445">
    <property type="protein sequence ID" value="RVE67904.1"/>
    <property type="molecule type" value="Genomic_DNA"/>
</dbReference>
<keyword evidence="2" id="KW-1133">Transmembrane helix</keyword>
<accession>A0A3S2MIL6</accession>
<reference evidence="4 5" key="2">
    <citation type="submission" date="2019-01" db="EMBL/GenBank/DDBJ databases">
        <title>A chromosome length genome reference of the Java medaka (oryzias javanicus).</title>
        <authorList>
            <person name="Herpin A."/>
            <person name="Takehana Y."/>
            <person name="Naruse K."/>
            <person name="Ansai S."/>
            <person name="Kawaguchi M."/>
        </authorList>
    </citation>
    <scope>NUCLEOTIDE SEQUENCE [LARGE SCALE GENOMIC DNA]</scope>
    <source>
        <strain evidence="4">RS831</strain>
        <tissue evidence="4">Whole body</tissue>
    </source>
</reference>